<evidence type="ECO:0000259" key="3">
    <source>
        <dbReference type="Pfam" id="PF01557"/>
    </source>
</evidence>
<dbReference type="InterPro" id="IPR051121">
    <property type="entry name" value="FAH"/>
</dbReference>
<dbReference type="Proteomes" id="UP000612855">
    <property type="component" value="Unassembled WGS sequence"/>
</dbReference>
<keyword evidence="4" id="KW-0413">Isomerase</keyword>
<comment type="similarity">
    <text evidence="1">Belongs to the FAH family.</text>
</comment>
<dbReference type="PANTHER" id="PTHR42796:SF4">
    <property type="entry name" value="FUMARYLACETOACETATE HYDROLASE DOMAIN-CONTAINING PROTEIN 2A"/>
    <property type="match status" value="1"/>
</dbReference>
<dbReference type="Pfam" id="PF01557">
    <property type="entry name" value="FAA_hydrolase"/>
    <property type="match status" value="1"/>
</dbReference>
<evidence type="ECO:0000313" key="4">
    <source>
        <dbReference type="EMBL" id="GGE50071.1"/>
    </source>
</evidence>
<dbReference type="GO" id="GO:0016853">
    <property type="term" value="F:isomerase activity"/>
    <property type="evidence" value="ECO:0007669"/>
    <property type="project" value="UniProtKB-KW"/>
</dbReference>
<dbReference type="EMBL" id="BMFJ01000004">
    <property type="protein sequence ID" value="GGE50071.1"/>
    <property type="molecule type" value="Genomic_DNA"/>
</dbReference>
<dbReference type="SUPFAM" id="SSF56529">
    <property type="entry name" value="FAH"/>
    <property type="match status" value="1"/>
</dbReference>
<dbReference type="RefSeq" id="WP_188479631.1">
    <property type="nucleotide sequence ID" value="NZ_BMFJ01000004.1"/>
</dbReference>
<name>A0A917EKQ4_9RHOB</name>
<evidence type="ECO:0000313" key="5">
    <source>
        <dbReference type="Proteomes" id="UP000612855"/>
    </source>
</evidence>
<accession>A0A917EKQ4</accession>
<dbReference type="GO" id="GO:0046872">
    <property type="term" value="F:metal ion binding"/>
    <property type="evidence" value="ECO:0007669"/>
    <property type="project" value="UniProtKB-KW"/>
</dbReference>
<evidence type="ECO:0000256" key="1">
    <source>
        <dbReference type="ARBA" id="ARBA00010211"/>
    </source>
</evidence>
<proteinExistence type="inferred from homology"/>
<sequence>MKVASYRVGGRLTWGVVTGDSVSDLGADGPVTLDDALKTGAPVRDREDAPRHALSDIEFAVPVADPEKILCVGRNYKDHVAEGKNKELPGHPGFFARNRLSLTPHDGPILRPGVSDNLDYEGELGIVIGRSARNLTRETALDCVFGYTCFNDGTLRDFQDKYSALVGKNFPSTGGLGPWVVTADEIGDPSGLTLETRLNGEVMQSSSTDRMIFDVQTILCFVSVFTELRPGDIVVTGTPEGVGKARTPPVWMKPGDTVEVEIEKIGTLRNVIRQE</sequence>
<dbReference type="Gene3D" id="3.90.850.10">
    <property type="entry name" value="Fumarylacetoacetase-like, C-terminal domain"/>
    <property type="match status" value="1"/>
</dbReference>
<organism evidence="4 5">
    <name type="scientific">Primorskyibacter flagellatus</name>
    <dbReference type="NCBI Taxonomy" id="1387277"/>
    <lineage>
        <taxon>Bacteria</taxon>
        <taxon>Pseudomonadati</taxon>
        <taxon>Pseudomonadota</taxon>
        <taxon>Alphaproteobacteria</taxon>
        <taxon>Rhodobacterales</taxon>
        <taxon>Roseobacteraceae</taxon>
        <taxon>Primorskyibacter</taxon>
    </lineage>
</organism>
<comment type="caution">
    <text evidence="4">The sequence shown here is derived from an EMBL/GenBank/DDBJ whole genome shotgun (WGS) entry which is preliminary data.</text>
</comment>
<gene>
    <name evidence="4" type="ORF">GCM10011360_41370</name>
</gene>
<dbReference type="AlphaFoldDB" id="A0A917EKQ4"/>
<keyword evidence="5" id="KW-1185">Reference proteome</keyword>
<dbReference type="FunFam" id="3.90.850.10:FF:000002">
    <property type="entry name" value="2-hydroxyhepta-2,4-diene-1,7-dioate isomerase"/>
    <property type="match status" value="1"/>
</dbReference>
<protein>
    <submittedName>
        <fullName evidence="4">5-carboxymethyl-2-hydroxymuconate isomerase</fullName>
    </submittedName>
</protein>
<dbReference type="InterPro" id="IPR036663">
    <property type="entry name" value="Fumarylacetoacetase_C_sf"/>
</dbReference>
<feature type="domain" description="Fumarylacetoacetase-like C-terminal" evidence="3">
    <location>
        <begin position="68"/>
        <end position="272"/>
    </location>
</feature>
<dbReference type="InterPro" id="IPR011234">
    <property type="entry name" value="Fumarylacetoacetase-like_C"/>
</dbReference>
<dbReference type="PANTHER" id="PTHR42796">
    <property type="entry name" value="FUMARYLACETOACETATE HYDROLASE DOMAIN-CONTAINING PROTEIN 2A-RELATED"/>
    <property type="match status" value="1"/>
</dbReference>
<evidence type="ECO:0000256" key="2">
    <source>
        <dbReference type="ARBA" id="ARBA00022723"/>
    </source>
</evidence>
<reference evidence="5" key="1">
    <citation type="journal article" date="2019" name="Int. J. Syst. Evol. Microbiol.">
        <title>The Global Catalogue of Microorganisms (GCM) 10K type strain sequencing project: providing services to taxonomists for standard genome sequencing and annotation.</title>
        <authorList>
            <consortium name="The Broad Institute Genomics Platform"/>
            <consortium name="The Broad Institute Genome Sequencing Center for Infectious Disease"/>
            <person name="Wu L."/>
            <person name="Ma J."/>
        </authorList>
    </citation>
    <scope>NUCLEOTIDE SEQUENCE [LARGE SCALE GENOMIC DNA]</scope>
    <source>
        <strain evidence="5">CGMCC 1.12664</strain>
    </source>
</reference>
<keyword evidence="2" id="KW-0479">Metal-binding</keyword>
<dbReference type="GO" id="GO:0019752">
    <property type="term" value="P:carboxylic acid metabolic process"/>
    <property type="evidence" value="ECO:0007669"/>
    <property type="project" value="UniProtKB-ARBA"/>
</dbReference>